<gene>
    <name evidence="1" type="ORF">SAMN05878482_11077</name>
</gene>
<dbReference type="RefSeq" id="WP_076372001.1">
    <property type="nucleotide sequence ID" value="NZ_FTMX01000010.1"/>
</dbReference>
<organism evidence="1 2">
    <name type="scientific">Peribacillus simplex</name>
    <dbReference type="NCBI Taxonomy" id="1478"/>
    <lineage>
        <taxon>Bacteria</taxon>
        <taxon>Bacillati</taxon>
        <taxon>Bacillota</taxon>
        <taxon>Bacilli</taxon>
        <taxon>Bacillales</taxon>
        <taxon>Bacillaceae</taxon>
        <taxon>Peribacillus</taxon>
    </lineage>
</organism>
<dbReference type="Proteomes" id="UP000185829">
    <property type="component" value="Unassembled WGS sequence"/>
</dbReference>
<dbReference type="Pfam" id="PF18928">
    <property type="entry name" value="DUF5677"/>
    <property type="match status" value="1"/>
</dbReference>
<sequence>MKGENLSKLSDHKFKKGIIVSPANDSFGDTLKFNSWTKERLPEYLWLGLILNYYGRDKGLKKGESILYHIANINVDITQPKLSMIFSLSKEKQDEIYKIICNFINPSILSPLTILYRGEQHKVFNHYFYDNSQTVEDRISTLRSSVKMFYNHQSNDTTDLRYLSICLPLFKGMVRLSEGVGMTIESIKNYSKTDHEDERMRFYRPSIRSFEVIDMEENDDEFISYFWRELGLCTDCSPLYIDHPEHVYDIQEFFYDTKKVFENITLLNKEKLIEDPKFNVLMGSTCYILKLTGEVINNELKDSILGRLAFRTILEVFIMMKYLIIKEASQDDIFQGYQLYGIGKYKHILLRVRESSIERESHIAVPIVETIVNEPMWEEFVNIDVRFFDQQNIKKKFEEVNEKELYEIYYEYTTNYAHGFWGAIRESSMLICDNPLHKYHTVADFNFYQKLPSVIYDILKILKKHIELLSEVYEFPKWYKVKYKDLVYGK</sequence>
<dbReference type="EMBL" id="FTMX01000010">
    <property type="protein sequence ID" value="SIS04185.1"/>
    <property type="molecule type" value="Genomic_DNA"/>
</dbReference>
<proteinExistence type="predicted"/>
<reference evidence="1 2" key="1">
    <citation type="submission" date="2017-01" db="EMBL/GenBank/DDBJ databases">
        <authorList>
            <person name="Varghese N."/>
            <person name="Submissions S."/>
        </authorList>
    </citation>
    <scope>NUCLEOTIDE SEQUENCE [LARGE SCALE GENOMIC DNA]</scope>
    <source>
        <strain evidence="1 2">RUG2-6</strain>
    </source>
</reference>
<name>A0A9X8RDZ0_9BACI</name>
<dbReference type="InterPro" id="IPR043733">
    <property type="entry name" value="DUF5677"/>
</dbReference>
<evidence type="ECO:0000313" key="2">
    <source>
        <dbReference type="Proteomes" id="UP000185829"/>
    </source>
</evidence>
<dbReference type="AlphaFoldDB" id="A0A9X8RDZ0"/>
<protein>
    <submittedName>
        <fullName evidence="1">Uncharacterized protein</fullName>
    </submittedName>
</protein>
<comment type="caution">
    <text evidence="1">The sequence shown here is derived from an EMBL/GenBank/DDBJ whole genome shotgun (WGS) entry which is preliminary data.</text>
</comment>
<accession>A0A9X8RDZ0</accession>
<evidence type="ECO:0000313" key="1">
    <source>
        <dbReference type="EMBL" id="SIS04185.1"/>
    </source>
</evidence>